<comment type="caution">
    <text evidence="1">The sequence shown here is derived from an EMBL/GenBank/DDBJ whole genome shotgun (WGS) entry which is preliminary data.</text>
</comment>
<accession>A0AAQ4F1P9</accession>
<dbReference type="EMBL" id="JARKHS020008116">
    <property type="protein sequence ID" value="KAK8781046.1"/>
    <property type="molecule type" value="Genomic_DNA"/>
</dbReference>
<sequence>MGRLAADSSSLKFTYRLSAALVVELGRVLRQPPMLGSPAYVDSDVCFGPPGCPPTRKALSVGRAPPPSPPPLPRCWQCFSGEIVAERASGTERTVISAAFPRPLMSLPLPGHREPPVW</sequence>
<protein>
    <submittedName>
        <fullName evidence="1">Uncharacterized protein</fullName>
    </submittedName>
</protein>
<dbReference type="AlphaFoldDB" id="A0AAQ4F1P9"/>
<evidence type="ECO:0000313" key="2">
    <source>
        <dbReference type="Proteomes" id="UP001321473"/>
    </source>
</evidence>
<gene>
    <name evidence="1" type="ORF">V5799_017613</name>
</gene>
<evidence type="ECO:0000313" key="1">
    <source>
        <dbReference type="EMBL" id="KAK8781046.1"/>
    </source>
</evidence>
<organism evidence="1 2">
    <name type="scientific">Amblyomma americanum</name>
    <name type="common">Lone star tick</name>
    <dbReference type="NCBI Taxonomy" id="6943"/>
    <lineage>
        <taxon>Eukaryota</taxon>
        <taxon>Metazoa</taxon>
        <taxon>Ecdysozoa</taxon>
        <taxon>Arthropoda</taxon>
        <taxon>Chelicerata</taxon>
        <taxon>Arachnida</taxon>
        <taxon>Acari</taxon>
        <taxon>Parasitiformes</taxon>
        <taxon>Ixodida</taxon>
        <taxon>Ixodoidea</taxon>
        <taxon>Ixodidae</taxon>
        <taxon>Amblyomminae</taxon>
        <taxon>Amblyomma</taxon>
    </lineage>
</organism>
<name>A0AAQ4F1P9_AMBAM</name>
<proteinExistence type="predicted"/>
<keyword evidence="2" id="KW-1185">Reference proteome</keyword>
<reference evidence="1 2" key="1">
    <citation type="journal article" date="2023" name="Arcadia Sci">
        <title>De novo assembly of a long-read Amblyomma americanum tick genome.</title>
        <authorList>
            <person name="Chou S."/>
            <person name="Poskanzer K.E."/>
            <person name="Rollins M."/>
            <person name="Thuy-Boun P.S."/>
        </authorList>
    </citation>
    <scope>NUCLEOTIDE SEQUENCE [LARGE SCALE GENOMIC DNA]</scope>
    <source>
        <strain evidence="1">F_SG_1</strain>
        <tissue evidence="1">Salivary glands</tissue>
    </source>
</reference>
<dbReference type="Proteomes" id="UP001321473">
    <property type="component" value="Unassembled WGS sequence"/>
</dbReference>